<dbReference type="EMBL" id="LAZR01003417">
    <property type="protein sequence ID" value="KKN18540.1"/>
    <property type="molecule type" value="Genomic_DNA"/>
</dbReference>
<evidence type="ECO:0000313" key="1">
    <source>
        <dbReference type="EMBL" id="KKN18540.1"/>
    </source>
</evidence>
<comment type="caution">
    <text evidence="1">The sequence shown here is derived from an EMBL/GenBank/DDBJ whole genome shotgun (WGS) entry which is preliminary data.</text>
</comment>
<reference evidence="1" key="1">
    <citation type="journal article" date="2015" name="Nature">
        <title>Complex archaea that bridge the gap between prokaryotes and eukaryotes.</title>
        <authorList>
            <person name="Spang A."/>
            <person name="Saw J.H."/>
            <person name="Jorgensen S.L."/>
            <person name="Zaremba-Niedzwiedzka K."/>
            <person name="Martijn J."/>
            <person name="Lind A.E."/>
            <person name="van Eijk R."/>
            <person name="Schleper C."/>
            <person name="Guy L."/>
            <person name="Ettema T.J."/>
        </authorList>
    </citation>
    <scope>NUCLEOTIDE SEQUENCE</scope>
</reference>
<name>A0A0F9NG56_9ZZZZ</name>
<proteinExistence type="predicted"/>
<protein>
    <submittedName>
        <fullName evidence="1">Uncharacterized protein</fullName>
    </submittedName>
</protein>
<feature type="non-terminal residue" evidence="1">
    <location>
        <position position="1"/>
    </location>
</feature>
<gene>
    <name evidence="1" type="ORF">LCGC14_0954650</name>
</gene>
<organism evidence="1">
    <name type="scientific">marine sediment metagenome</name>
    <dbReference type="NCBI Taxonomy" id="412755"/>
    <lineage>
        <taxon>unclassified sequences</taxon>
        <taxon>metagenomes</taxon>
        <taxon>ecological metagenomes</taxon>
    </lineage>
</organism>
<sequence length="57" mass="6735">KRLIEIANKNGYEYVMKFDDLGPNKILLIFQNKKNLQFISAFINEKGFSDEELDHIM</sequence>
<accession>A0A0F9NG56</accession>
<dbReference type="AlphaFoldDB" id="A0A0F9NG56"/>